<feature type="compositionally biased region" description="Polar residues" evidence="1">
    <location>
        <begin position="10"/>
        <end position="25"/>
    </location>
</feature>
<dbReference type="Proteomes" id="UP000310066">
    <property type="component" value="Unassembled WGS sequence"/>
</dbReference>
<dbReference type="AlphaFoldDB" id="A0A4U0UJE4"/>
<feature type="region of interest" description="Disordered" evidence="1">
    <location>
        <begin position="1"/>
        <end position="43"/>
    </location>
</feature>
<comment type="caution">
    <text evidence="2">The sequence shown here is derived from an EMBL/GenBank/DDBJ whole genome shotgun (WGS) entry which is preliminary data.</text>
</comment>
<proteinExistence type="predicted"/>
<accession>A0A4U0UJE4</accession>
<gene>
    <name evidence="2" type="ORF">B0A54_14008</name>
</gene>
<dbReference type="EMBL" id="NAJP01000076">
    <property type="protein sequence ID" value="TKA34795.1"/>
    <property type="molecule type" value="Genomic_DNA"/>
</dbReference>
<evidence type="ECO:0000313" key="3">
    <source>
        <dbReference type="Proteomes" id="UP000310066"/>
    </source>
</evidence>
<sequence length="166" mass="18193">MRTLFFLLPNNPNSITKARSKYQSNPQPPHAPSSRGSLTPIVSRIAYTAAQEHRVPEIPTPSPPGKTQPQTLQAPTTPPRPAPPDKSFPHSLTTSPRLKKKKMKFTTTLLATVASLAAFATLSSAKKDPVYYSGTTWFCDPNHFMAHLFDGIGACNPLPEHSDENF</sequence>
<reference evidence="2 3" key="1">
    <citation type="submission" date="2017-03" db="EMBL/GenBank/DDBJ databases">
        <title>Genomes of endolithic fungi from Antarctica.</title>
        <authorList>
            <person name="Coleine C."/>
            <person name="Masonjones S."/>
            <person name="Stajich J.E."/>
        </authorList>
    </citation>
    <scope>NUCLEOTIDE SEQUENCE [LARGE SCALE GENOMIC DNA]</scope>
    <source>
        <strain evidence="2 3">CCFEE 5311</strain>
    </source>
</reference>
<feature type="region of interest" description="Disordered" evidence="1">
    <location>
        <begin position="55"/>
        <end position="99"/>
    </location>
</feature>
<name>A0A4U0UJE4_9PEZI</name>
<protein>
    <submittedName>
        <fullName evidence="2">Uncharacterized protein</fullName>
    </submittedName>
</protein>
<feature type="compositionally biased region" description="Pro residues" evidence="1">
    <location>
        <begin position="76"/>
        <end position="86"/>
    </location>
</feature>
<evidence type="ECO:0000313" key="2">
    <source>
        <dbReference type="EMBL" id="TKA34795.1"/>
    </source>
</evidence>
<evidence type="ECO:0000256" key="1">
    <source>
        <dbReference type="SAM" id="MobiDB-lite"/>
    </source>
</evidence>
<organism evidence="2 3">
    <name type="scientific">Friedmanniomyces endolithicus</name>
    <dbReference type="NCBI Taxonomy" id="329885"/>
    <lineage>
        <taxon>Eukaryota</taxon>
        <taxon>Fungi</taxon>
        <taxon>Dikarya</taxon>
        <taxon>Ascomycota</taxon>
        <taxon>Pezizomycotina</taxon>
        <taxon>Dothideomycetes</taxon>
        <taxon>Dothideomycetidae</taxon>
        <taxon>Mycosphaerellales</taxon>
        <taxon>Teratosphaeriaceae</taxon>
        <taxon>Friedmanniomyces</taxon>
    </lineage>
</organism>